<organism evidence="1 2">
    <name type="scientific">Muriicola soli</name>
    <dbReference type="NCBI Taxonomy" id="2507538"/>
    <lineage>
        <taxon>Bacteria</taxon>
        <taxon>Pseudomonadati</taxon>
        <taxon>Bacteroidota</taxon>
        <taxon>Flavobacteriia</taxon>
        <taxon>Flavobacteriales</taxon>
        <taxon>Flavobacteriaceae</taxon>
        <taxon>Muriicola</taxon>
    </lineage>
</organism>
<protein>
    <recommendedName>
        <fullName evidence="3">Lipocalin-like domain-containing protein</fullName>
    </recommendedName>
</protein>
<reference evidence="1 2" key="1">
    <citation type="submission" date="2019-01" db="EMBL/GenBank/DDBJ databases">
        <title>Muriicola soli sp. nov., isolated from soil.</title>
        <authorList>
            <person name="Kang H.J."/>
            <person name="Kim S.B."/>
        </authorList>
    </citation>
    <scope>NUCLEOTIDE SEQUENCE [LARGE SCALE GENOMIC DNA]</scope>
    <source>
        <strain evidence="1 2">MMS17-SY002</strain>
    </source>
</reference>
<dbReference type="PROSITE" id="PS51257">
    <property type="entry name" value="PROKAR_LIPOPROTEIN"/>
    <property type="match status" value="1"/>
</dbReference>
<keyword evidence="2" id="KW-1185">Reference proteome</keyword>
<dbReference type="OrthoDB" id="1448791at2"/>
<dbReference type="Proteomes" id="UP000290889">
    <property type="component" value="Chromosome"/>
</dbReference>
<gene>
    <name evidence="1" type="ORF">EQY75_00720</name>
</gene>
<accession>A0A411E665</accession>
<dbReference type="EMBL" id="CP035544">
    <property type="protein sequence ID" value="QBA63205.1"/>
    <property type="molecule type" value="Genomic_DNA"/>
</dbReference>
<evidence type="ECO:0000313" key="2">
    <source>
        <dbReference type="Proteomes" id="UP000290889"/>
    </source>
</evidence>
<dbReference type="RefSeq" id="WP_129601969.1">
    <property type="nucleotide sequence ID" value="NZ_CP035544.1"/>
</dbReference>
<name>A0A411E665_9FLAO</name>
<dbReference type="AlphaFoldDB" id="A0A411E665"/>
<evidence type="ECO:0008006" key="3">
    <source>
        <dbReference type="Google" id="ProtNLM"/>
    </source>
</evidence>
<sequence>MKNLTKYVMLITLLFLAVSCSEDEPEIILAKEGGPFEISELIGNWEATQGVFLRISDNLVVDIVADGGSLSLTVQSGDRCTFTVEPFGREAYTVSGEMYWGDYEGNDALIIVWDGSSPDEGSFFPVQGVELTATTFSLGCLSECGEYDFDNNGNFEVADLGFEFVRN</sequence>
<evidence type="ECO:0000313" key="1">
    <source>
        <dbReference type="EMBL" id="QBA63205.1"/>
    </source>
</evidence>
<dbReference type="KEGG" id="mur:EQY75_00720"/>
<proteinExistence type="predicted"/>